<keyword evidence="2" id="KW-1185">Reference proteome</keyword>
<dbReference type="EMBL" id="SMCR01000002">
    <property type="protein sequence ID" value="TCV98970.1"/>
    <property type="molecule type" value="Genomic_DNA"/>
</dbReference>
<sequence length="30" mass="3417">MMKSNLGKIAEVKEGINGKDVFFLKIEETF</sequence>
<accession>A0A4R3Z060</accession>
<dbReference type="Proteomes" id="UP000295719">
    <property type="component" value="Unassembled WGS sequence"/>
</dbReference>
<name>A0A4R3Z060_9GAMM</name>
<organism evidence="1 2">
    <name type="scientific">Biostraticola tofi</name>
    <dbReference type="NCBI Taxonomy" id="466109"/>
    <lineage>
        <taxon>Bacteria</taxon>
        <taxon>Pseudomonadati</taxon>
        <taxon>Pseudomonadota</taxon>
        <taxon>Gammaproteobacteria</taxon>
        <taxon>Enterobacterales</taxon>
        <taxon>Bruguierivoracaceae</taxon>
        <taxon>Biostraticola</taxon>
    </lineage>
</organism>
<proteinExistence type="predicted"/>
<comment type="caution">
    <text evidence="1">The sequence shown here is derived from an EMBL/GenBank/DDBJ whole genome shotgun (WGS) entry which is preliminary data.</text>
</comment>
<protein>
    <submittedName>
        <fullName evidence="1">Uncharacterized protein</fullName>
    </submittedName>
</protein>
<dbReference type="AlphaFoldDB" id="A0A4R3Z060"/>
<gene>
    <name evidence="1" type="ORF">EDC52_102293</name>
</gene>
<evidence type="ECO:0000313" key="1">
    <source>
        <dbReference type="EMBL" id="TCV98970.1"/>
    </source>
</evidence>
<reference evidence="1 2" key="1">
    <citation type="submission" date="2019-03" db="EMBL/GenBank/DDBJ databases">
        <title>Genomic Encyclopedia of Type Strains, Phase IV (KMG-IV): sequencing the most valuable type-strain genomes for metagenomic binning, comparative biology and taxonomic classification.</title>
        <authorList>
            <person name="Goeker M."/>
        </authorList>
    </citation>
    <scope>NUCLEOTIDE SEQUENCE [LARGE SCALE GENOMIC DNA]</scope>
    <source>
        <strain evidence="1 2">DSM 19580</strain>
    </source>
</reference>
<evidence type="ECO:0000313" key="2">
    <source>
        <dbReference type="Proteomes" id="UP000295719"/>
    </source>
</evidence>